<name>A0A383CXB8_9ZZZZ</name>
<dbReference type="InterPro" id="IPR029057">
    <property type="entry name" value="PRTase-like"/>
</dbReference>
<evidence type="ECO:0008006" key="2">
    <source>
        <dbReference type="Google" id="ProtNLM"/>
    </source>
</evidence>
<dbReference type="SUPFAM" id="SSF53271">
    <property type="entry name" value="PRTase-like"/>
    <property type="match status" value="1"/>
</dbReference>
<protein>
    <recommendedName>
        <fullName evidence="2">Amidophosphoribosyltransferase</fullName>
    </recommendedName>
</protein>
<evidence type="ECO:0000313" key="1">
    <source>
        <dbReference type="EMBL" id="SVE36690.1"/>
    </source>
</evidence>
<dbReference type="Gene3D" id="3.40.50.2020">
    <property type="match status" value="1"/>
</dbReference>
<accession>A0A383CXB8</accession>
<proteinExistence type="predicted"/>
<organism evidence="1">
    <name type="scientific">marine metagenome</name>
    <dbReference type="NCBI Taxonomy" id="408172"/>
    <lineage>
        <taxon>unclassified sequences</taxon>
        <taxon>metagenomes</taxon>
        <taxon>ecological metagenomes</taxon>
    </lineage>
</organism>
<reference evidence="1" key="1">
    <citation type="submission" date="2018-05" db="EMBL/GenBank/DDBJ databases">
        <authorList>
            <person name="Lanie J.A."/>
            <person name="Ng W.-L."/>
            <person name="Kazmierczak K.M."/>
            <person name="Andrzejewski T.M."/>
            <person name="Davidsen T.M."/>
            <person name="Wayne K.J."/>
            <person name="Tettelin H."/>
            <person name="Glass J.I."/>
            <person name="Rusch D."/>
            <person name="Podicherti R."/>
            <person name="Tsui H.-C.T."/>
            <person name="Winkler M.E."/>
        </authorList>
    </citation>
    <scope>NUCLEOTIDE SEQUENCE</scope>
</reference>
<dbReference type="Gene3D" id="3.60.20.10">
    <property type="entry name" value="Glutamine Phosphoribosylpyrophosphate, subunit 1, domain 1"/>
    <property type="match status" value="1"/>
</dbReference>
<gene>
    <name evidence="1" type="ORF">METZ01_LOCUS489544</name>
</gene>
<dbReference type="EMBL" id="UINC01212384">
    <property type="protein sequence ID" value="SVE36690.1"/>
    <property type="molecule type" value="Genomic_DNA"/>
</dbReference>
<sequence length="106" mass="11619">ADELIASGRTNDEVCELIGADWLIYQDLDDLIKAVQYDNGDIKEFDTSCFSGNYVTGDITGEYLRLVGRERSDDAKTRREALRAVLDGDDDYESSEAGTDSAAGIV</sequence>
<dbReference type="AlphaFoldDB" id="A0A383CXB8"/>
<feature type="non-terminal residue" evidence="1">
    <location>
        <position position="1"/>
    </location>
</feature>
<dbReference type="InterPro" id="IPR029055">
    <property type="entry name" value="Ntn_hydrolases_N"/>
</dbReference>